<dbReference type="SUPFAM" id="SSF50447">
    <property type="entry name" value="Translation proteins"/>
    <property type="match status" value="1"/>
</dbReference>
<proteinExistence type="inferred from homology"/>
<dbReference type="RefSeq" id="XP_015866224.3">
    <property type="nucleotide sequence ID" value="XM_016010738.4"/>
</dbReference>
<organism evidence="7 8">
    <name type="scientific">Ziziphus jujuba</name>
    <name type="common">Chinese jujube</name>
    <name type="synonym">Ziziphus sativa</name>
    <dbReference type="NCBI Taxonomy" id="326968"/>
    <lineage>
        <taxon>Eukaryota</taxon>
        <taxon>Viridiplantae</taxon>
        <taxon>Streptophyta</taxon>
        <taxon>Embryophyta</taxon>
        <taxon>Tracheophyta</taxon>
        <taxon>Spermatophyta</taxon>
        <taxon>Magnoliopsida</taxon>
        <taxon>eudicotyledons</taxon>
        <taxon>Gunneridae</taxon>
        <taxon>Pentapetalae</taxon>
        <taxon>rosids</taxon>
        <taxon>fabids</taxon>
        <taxon>Rosales</taxon>
        <taxon>Rhamnaceae</taxon>
        <taxon>Paliureae</taxon>
        <taxon>Ziziphus</taxon>
    </lineage>
</organism>
<dbReference type="InterPro" id="IPR004161">
    <property type="entry name" value="EFTu-like_2"/>
</dbReference>
<dbReference type="SUPFAM" id="SSF52540">
    <property type="entry name" value="P-loop containing nucleoside triphosphate hydrolases"/>
    <property type="match status" value="1"/>
</dbReference>
<evidence type="ECO:0000259" key="6">
    <source>
        <dbReference type="PROSITE" id="PS51722"/>
    </source>
</evidence>
<dbReference type="Proteomes" id="UP001652623">
    <property type="component" value="Chromosome 3"/>
</dbReference>
<dbReference type="Pfam" id="PF22594">
    <property type="entry name" value="GTP-eEF1A_C"/>
    <property type="match status" value="1"/>
</dbReference>
<dbReference type="InParanoid" id="A0A6P3YVF6"/>
<evidence type="ECO:0000256" key="5">
    <source>
        <dbReference type="ARBA" id="ARBA00023134"/>
    </source>
</evidence>
<dbReference type="Pfam" id="PF03144">
    <property type="entry name" value="GTP_EFTU_D2"/>
    <property type="match status" value="1"/>
</dbReference>
<keyword evidence="7" id="KW-1185">Reference proteome</keyword>
<keyword evidence="4" id="KW-0547">Nucleotide-binding</keyword>
<keyword evidence="3" id="KW-0488">Methylation</keyword>
<dbReference type="GO" id="GO:0003746">
    <property type="term" value="F:translation elongation factor activity"/>
    <property type="evidence" value="ECO:0007669"/>
    <property type="project" value="UniProtKB-KW"/>
</dbReference>
<keyword evidence="8" id="KW-0648">Protein biosynthesis</keyword>
<keyword evidence="5" id="KW-0342">GTP-binding</keyword>
<dbReference type="Gene3D" id="2.40.30.10">
    <property type="entry name" value="Translation factors"/>
    <property type="match status" value="2"/>
</dbReference>
<dbReference type="PANTHER" id="PTHR23115">
    <property type="entry name" value="TRANSLATION FACTOR"/>
    <property type="match status" value="1"/>
</dbReference>
<dbReference type="Pfam" id="PF00009">
    <property type="entry name" value="GTP_EFTU"/>
    <property type="match status" value="1"/>
</dbReference>
<dbReference type="Gene3D" id="3.40.50.300">
    <property type="entry name" value="P-loop containing nucleotide triphosphate hydrolases"/>
    <property type="match status" value="1"/>
</dbReference>
<dbReference type="PROSITE" id="PS51722">
    <property type="entry name" value="G_TR_2"/>
    <property type="match status" value="1"/>
</dbReference>
<dbReference type="GO" id="GO:0005525">
    <property type="term" value="F:GTP binding"/>
    <property type="evidence" value="ECO:0007669"/>
    <property type="project" value="UniProtKB-KW"/>
</dbReference>
<gene>
    <name evidence="8" type="primary">LOC107403829</name>
</gene>
<reference evidence="8" key="1">
    <citation type="submission" date="2025-08" db="UniProtKB">
        <authorList>
            <consortium name="RefSeq"/>
        </authorList>
    </citation>
    <scope>IDENTIFICATION</scope>
    <source>
        <tissue evidence="8">Seedling</tissue>
    </source>
</reference>
<dbReference type="InterPro" id="IPR009001">
    <property type="entry name" value="Transl_elong_EF1A/Init_IF2_C"/>
</dbReference>
<dbReference type="InterPro" id="IPR009000">
    <property type="entry name" value="Transl_B-barrel_sf"/>
</dbReference>
<comment type="similarity">
    <text evidence="2">Belongs to the TRAFAC class translation factor GTPase superfamily. Classic translation factor GTPase family. EF-Tu/EF-1A subfamily.</text>
</comment>
<evidence type="ECO:0000256" key="2">
    <source>
        <dbReference type="ARBA" id="ARBA00007249"/>
    </source>
</evidence>
<keyword evidence="8" id="KW-0251">Elongation factor</keyword>
<feature type="domain" description="Tr-type G" evidence="6">
    <location>
        <begin position="7"/>
        <end position="225"/>
    </location>
</feature>
<evidence type="ECO:0000313" key="8">
    <source>
        <dbReference type="RefSeq" id="XP_015866224.3"/>
    </source>
</evidence>
<accession>A0A6P3YVF6</accession>
<sequence>MPTGNEKVNINILVMGQFRSGKSTIARKISNPEVTNINKHVSKKSDKEATKMKKKSFKYDRALKKLEAKHKHGTTIDTALFKFETTKYLVTVTDVTDRRDFIKNMITSISQTDCAILIVDSTAAPYRLDEQTREHALLAYNLGVKEMICRCNKMDATTPEYSEERYNEIVKSISSYLKRVGYTADIPFIPISSSKGDNLIERSTKLDWYNGPTLLRALDQIREPERHSDKPLRLSLKDHDEIGRNGIIAIGQIETGILKPGMKITIAPIGLTAKVKSVGMNRESVQEAFPGDIVGIHMTKKKIDLKRGYVASNSKDDPAKRAISFKSRLVILNLPGGCLIPNGYEAMLHCHTFHGCFLFKEIMSKSNLMSGTDDQDDQELKHITQVNPDHLDKGDIGIVEMVPREPTVVEAFEKYPPLGHFTITDMGQMVGVGVIMSVDKEDGDGANKRGKKSVVIKYGKKLVIAVADLILEALTTSYVNQLLCPESDDEEDDNEDNKR</sequence>
<evidence type="ECO:0000256" key="3">
    <source>
        <dbReference type="ARBA" id="ARBA00022481"/>
    </source>
</evidence>
<evidence type="ECO:0000256" key="1">
    <source>
        <dbReference type="ARBA" id="ARBA00003982"/>
    </source>
</evidence>
<evidence type="ECO:0000313" key="7">
    <source>
        <dbReference type="Proteomes" id="UP001652623"/>
    </source>
</evidence>
<protein>
    <submittedName>
        <fullName evidence="8">Elongation factor 1-alpha</fullName>
    </submittedName>
</protein>
<dbReference type="InterPro" id="IPR027417">
    <property type="entry name" value="P-loop_NTPase"/>
</dbReference>
<dbReference type="AlphaFoldDB" id="A0A6P3YVF6"/>
<dbReference type="GO" id="GO:0003924">
    <property type="term" value="F:GTPase activity"/>
    <property type="evidence" value="ECO:0007669"/>
    <property type="project" value="InterPro"/>
</dbReference>
<dbReference type="SUPFAM" id="SSF50465">
    <property type="entry name" value="EF-Tu/eEF-1alpha/eIF2-gamma C-terminal domain"/>
    <property type="match status" value="1"/>
</dbReference>
<dbReference type="KEGG" id="zju:107403829"/>
<dbReference type="InterPro" id="IPR050100">
    <property type="entry name" value="TRAFAC_GTPase_members"/>
</dbReference>
<dbReference type="GeneID" id="107403829"/>
<dbReference type="InterPro" id="IPR000795">
    <property type="entry name" value="T_Tr_GTP-bd_dom"/>
</dbReference>
<comment type="function">
    <text evidence="1">This protein promotes the GTP-dependent binding of aminoacyl-tRNA to the A-site of ribosomes during protein biosynthesis.</text>
</comment>
<evidence type="ECO:0000256" key="4">
    <source>
        <dbReference type="ARBA" id="ARBA00022741"/>
    </source>
</evidence>
<name>A0A6P3YVF6_ZIZJJ</name>
<dbReference type="PRINTS" id="PR00315">
    <property type="entry name" value="ELONGATNFCT"/>
</dbReference>
<dbReference type="InterPro" id="IPR054696">
    <property type="entry name" value="GTP-eEF1A_C"/>
</dbReference>